<name>A0ABT5R897_9GAMM</name>
<evidence type="ECO:0000313" key="2">
    <source>
        <dbReference type="Proteomes" id="UP001149400"/>
    </source>
</evidence>
<protein>
    <submittedName>
        <fullName evidence="1">Uncharacterized protein</fullName>
    </submittedName>
</protein>
<proteinExistence type="predicted"/>
<accession>A0ABT5R897</accession>
<comment type="caution">
    <text evidence="1">The sequence shown here is derived from an EMBL/GenBank/DDBJ whole genome shotgun (WGS) entry which is preliminary data.</text>
</comment>
<dbReference type="RefSeq" id="WP_274167205.1">
    <property type="nucleotide sequence ID" value="NZ_JAJUBC010000160.1"/>
</dbReference>
<evidence type="ECO:0000313" key="1">
    <source>
        <dbReference type="EMBL" id="MDD1796502.1"/>
    </source>
</evidence>
<reference evidence="1" key="1">
    <citation type="submission" date="2021-12" db="EMBL/GenBank/DDBJ databases">
        <title>Enterovibrio ZSDZ35 sp. nov. and Enterovibrio ZSDZ42 sp. nov., isolated from coastal seawater in Qingdao.</title>
        <authorList>
            <person name="Zhang P."/>
        </authorList>
    </citation>
    <scope>NUCLEOTIDE SEQUENCE</scope>
    <source>
        <strain evidence="1">ZSDZ42</strain>
    </source>
</reference>
<organism evidence="1 2">
    <name type="scientific">Enterovibrio gelatinilyticus</name>
    <dbReference type="NCBI Taxonomy" id="2899819"/>
    <lineage>
        <taxon>Bacteria</taxon>
        <taxon>Pseudomonadati</taxon>
        <taxon>Pseudomonadota</taxon>
        <taxon>Gammaproteobacteria</taxon>
        <taxon>Vibrionales</taxon>
        <taxon>Vibrionaceae</taxon>
        <taxon>Enterovibrio</taxon>
    </lineage>
</organism>
<gene>
    <name evidence="1" type="ORF">LRP50_25660</name>
</gene>
<dbReference type="EMBL" id="JAJUBC010000160">
    <property type="protein sequence ID" value="MDD1796502.1"/>
    <property type="molecule type" value="Genomic_DNA"/>
</dbReference>
<dbReference type="Proteomes" id="UP001149400">
    <property type="component" value="Unassembled WGS sequence"/>
</dbReference>
<keyword evidence="2" id="KW-1185">Reference proteome</keyword>
<sequence length="92" mass="9052">QVIRTMPASVATRFVPGLSSGAKHFGRLLAGKAATRLIAIANFIGAITSGYDAYNAARAGNHGAAVGHAAISLGSALLFVGATKALFAGAGA</sequence>
<feature type="non-terminal residue" evidence="1">
    <location>
        <position position="92"/>
    </location>
</feature>
<feature type="non-terminal residue" evidence="1">
    <location>
        <position position="1"/>
    </location>
</feature>